<comment type="similarity">
    <text evidence="2">Belongs to the RRP4 family.</text>
</comment>
<dbReference type="PANTHER" id="PTHR11054:SF0">
    <property type="entry name" value="6-PHOSPHOGLUCONOLACTONASE"/>
    <property type="match status" value="1"/>
</dbReference>
<dbReference type="GO" id="GO:0005975">
    <property type="term" value="P:carbohydrate metabolic process"/>
    <property type="evidence" value="ECO:0007669"/>
    <property type="project" value="InterPro"/>
</dbReference>
<keyword evidence="7" id="KW-0539">Nucleus</keyword>
<dbReference type="PANTHER" id="PTHR11054">
    <property type="entry name" value="6-PHOSPHOGLUCONOLACTONASE"/>
    <property type="match status" value="1"/>
</dbReference>
<comment type="subcellular location">
    <subcellularLocation>
        <location evidence="1">Nucleus</location>
    </subcellularLocation>
</comment>
<reference evidence="12" key="1">
    <citation type="submission" date="2020-09" db="EMBL/GenBank/DDBJ databases">
        <authorList>
            <person name="Kikuchi T."/>
        </authorList>
    </citation>
    <scope>NUCLEOTIDE SEQUENCE</scope>
    <source>
        <strain evidence="12">Ka4C1</strain>
    </source>
</reference>
<dbReference type="OrthoDB" id="432544at2759"/>
<dbReference type="InterPro" id="IPR037171">
    <property type="entry name" value="NagB/RpiA_transferase-like"/>
</dbReference>
<proteinExistence type="inferred from homology"/>
<evidence type="ECO:0000259" key="10">
    <source>
        <dbReference type="Pfam" id="PF15985"/>
    </source>
</evidence>
<dbReference type="Pfam" id="PF21266">
    <property type="entry name" value="S1_RRP4"/>
    <property type="match status" value="1"/>
</dbReference>
<dbReference type="Proteomes" id="UP000582659">
    <property type="component" value="Unassembled WGS sequence"/>
</dbReference>
<dbReference type="EMBL" id="CAJFCV020000006">
    <property type="protein sequence ID" value="CAG9130864.1"/>
    <property type="molecule type" value="Genomic_DNA"/>
</dbReference>
<dbReference type="NCBIfam" id="TIGR01198">
    <property type="entry name" value="pgl"/>
    <property type="match status" value="1"/>
</dbReference>
<evidence type="ECO:0000256" key="6">
    <source>
        <dbReference type="ARBA" id="ARBA00022884"/>
    </source>
</evidence>
<accession>A0A7I8X2A3</accession>
<dbReference type="GO" id="GO:0017057">
    <property type="term" value="F:6-phosphogluconolactonase activity"/>
    <property type="evidence" value="ECO:0007669"/>
    <property type="project" value="InterPro"/>
</dbReference>
<dbReference type="GO" id="GO:0000178">
    <property type="term" value="C:exosome (RNase complex)"/>
    <property type="evidence" value="ECO:0007669"/>
    <property type="project" value="UniProtKB-KW"/>
</dbReference>
<dbReference type="CDD" id="cd22525">
    <property type="entry name" value="KH-I_Rrp4_eukar"/>
    <property type="match status" value="1"/>
</dbReference>
<dbReference type="SUPFAM" id="SSF50249">
    <property type="entry name" value="Nucleic acid-binding proteins"/>
    <property type="match status" value="1"/>
</dbReference>
<evidence type="ECO:0000256" key="4">
    <source>
        <dbReference type="ARBA" id="ARBA00022552"/>
    </source>
</evidence>
<evidence type="ECO:0000256" key="5">
    <source>
        <dbReference type="ARBA" id="ARBA00022835"/>
    </source>
</evidence>
<dbReference type="Pfam" id="PF01182">
    <property type="entry name" value="Glucosamine_iso"/>
    <property type="match status" value="1"/>
</dbReference>
<name>A0A7I8X2A3_BURXY</name>
<organism evidence="12 13">
    <name type="scientific">Bursaphelenchus xylophilus</name>
    <name type="common">Pinewood nematode worm</name>
    <name type="synonym">Aphelenchoides xylophilus</name>
    <dbReference type="NCBI Taxonomy" id="6326"/>
    <lineage>
        <taxon>Eukaryota</taxon>
        <taxon>Metazoa</taxon>
        <taxon>Ecdysozoa</taxon>
        <taxon>Nematoda</taxon>
        <taxon>Chromadorea</taxon>
        <taxon>Rhabditida</taxon>
        <taxon>Tylenchina</taxon>
        <taxon>Tylenchomorpha</taxon>
        <taxon>Aphelenchoidea</taxon>
        <taxon>Aphelenchoididae</taxon>
        <taxon>Bursaphelenchus</taxon>
    </lineage>
</organism>
<comment type="caution">
    <text evidence="12">The sequence shown here is derived from an EMBL/GenBank/DDBJ whole genome shotgun (WGS) entry which is preliminary data.</text>
</comment>
<dbReference type="FunFam" id="2.40.50.140:FF:000038">
    <property type="entry name" value="Exosome complex component RRP4"/>
    <property type="match status" value="1"/>
</dbReference>
<dbReference type="GO" id="GO:0005634">
    <property type="term" value="C:nucleus"/>
    <property type="evidence" value="ECO:0007669"/>
    <property type="project" value="UniProtKB-SubCell"/>
</dbReference>
<dbReference type="Proteomes" id="UP000659654">
    <property type="component" value="Unassembled WGS sequence"/>
</dbReference>
<dbReference type="SMR" id="A0A7I8X2A3"/>
<feature type="domain" description="K Homology" evidence="10">
    <location>
        <begin position="177"/>
        <end position="215"/>
    </location>
</feature>
<keyword evidence="13" id="KW-1185">Reference proteome</keyword>
<dbReference type="EMBL" id="CAJFDI010000006">
    <property type="protein sequence ID" value="CAD5234843.1"/>
    <property type="molecule type" value="Genomic_DNA"/>
</dbReference>
<sequence length="538" mass="59426">MEEKPPFLFDHITIETSRNVIKDQNLDSDEATLAFPGAVLHTNADLIRGHGTYTDDNGGIVSSVAGVTHRVNKLLRVRTLKSRYNGEVGDVVVGRIVEVQSSRWIVDINSTQYAVLLLSSVNLPGGELRRKSSEDQLLMTDYLTVGDLVSAEVQRTYSQGFVGLHTRSMKYGKLGQGVLVHVPYYLIKRRKSHFFNLPMGASLVLGCNGTVWISTVRSMEETEQEGGGYIHHTESCGPETRQVIARLANCVKILAKAIIPLSDTTILLAYEASTPHEVSSLIDPKTAMQISEEVIQESTDSFDLARGLSDLLRTALIEYEVRGDGKPFVIGYSGGSMPKTLIPILRDVIPNDKRSSIRLFPVDERLVSLEDPENNTKYYLDGLKDVFSEDQFAVVAKTGNESGEEACNQLNRTLQEWSQSSDIYPTLDILFLGMGPDGHTCSLFPGHDLLKSNKWTDVITDSPKPPPRRITVTLPLLNNARHVAFISTGKGKAKVLKEIIDEGSKEYPAGLVSLNSGQPVHYFLDEEAAHLLKYKGNL</sequence>
<evidence type="ECO:0000259" key="9">
    <source>
        <dbReference type="Pfam" id="PF14382"/>
    </source>
</evidence>
<dbReference type="Pfam" id="PF15985">
    <property type="entry name" value="KH_6"/>
    <property type="match status" value="1"/>
</dbReference>
<dbReference type="SUPFAM" id="SSF110324">
    <property type="entry name" value="Ribosomal L27 protein-like"/>
    <property type="match status" value="1"/>
</dbReference>
<dbReference type="Gene3D" id="2.40.50.100">
    <property type="match status" value="1"/>
</dbReference>
<gene>
    <name evidence="12" type="ORF">BXYJ_LOCUS14934</name>
</gene>
<dbReference type="GO" id="GO:0003723">
    <property type="term" value="F:RNA binding"/>
    <property type="evidence" value="ECO:0007669"/>
    <property type="project" value="UniProtKB-KW"/>
</dbReference>
<comment type="similarity">
    <text evidence="3">Belongs to the glucosamine/galactosamine-6-phosphate isomerase family. 6-phosphogluconolactonase subfamily.</text>
</comment>
<protein>
    <submittedName>
        <fullName evidence="12">(pine wood nematode) hypothetical protein</fullName>
    </submittedName>
</protein>
<dbReference type="GO" id="GO:0006098">
    <property type="term" value="P:pentose-phosphate shunt"/>
    <property type="evidence" value="ECO:0007669"/>
    <property type="project" value="InterPro"/>
</dbReference>
<dbReference type="InterPro" id="IPR039104">
    <property type="entry name" value="6PGL"/>
</dbReference>
<evidence type="ECO:0000256" key="3">
    <source>
        <dbReference type="ARBA" id="ARBA00010662"/>
    </source>
</evidence>
<feature type="domain" description="Exosome complex component N-terminal" evidence="9">
    <location>
        <begin position="33"/>
        <end position="71"/>
    </location>
</feature>
<dbReference type="SUPFAM" id="SSF100950">
    <property type="entry name" value="NagB/RpiA/CoA transferase-like"/>
    <property type="match status" value="1"/>
</dbReference>
<dbReference type="CDD" id="cd01400">
    <property type="entry name" value="6PGL"/>
    <property type="match status" value="1"/>
</dbReference>
<dbReference type="InterPro" id="IPR025721">
    <property type="entry name" value="Exosome_cplx_N_dom"/>
</dbReference>
<dbReference type="InterPro" id="IPR012340">
    <property type="entry name" value="NA-bd_OB-fold"/>
</dbReference>
<dbReference type="GO" id="GO:0006364">
    <property type="term" value="P:rRNA processing"/>
    <property type="evidence" value="ECO:0007669"/>
    <property type="project" value="UniProtKB-KW"/>
</dbReference>
<evidence type="ECO:0000256" key="7">
    <source>
        <dbReference type="ARBA" id="ARBA00023242"/>
    </source>
</evidence>
<evidence type="ECO:0000259" key="11">
    <source>
        <dbReference type="Pfam" id="PF21266"/>
    </source>
</evidence>
<keyword evidence="6" id="KW-0694">RNA-binding</keyword>
<dbReference type="Gene3D" id="2.40.50.140">
    <property type="entry name" value="Nucleic acid-binding proteins"/>
    <property type="match status" value="1"/>
</dbReference>
<evidence type="ECO:0000313" key="13">
    <source>
        <dbReference type="Proteomes" id="UP000659654"/>
    </source>
</evidence>
<evidence type="ECO:0000256" key="2">
    <source>
        <dbReference type="ARBA" id="ARBA00009155"/>
    </source>
</evidence>
<feature type="domain" description="Glucosamine/galactosamine-6-phosphate isomerase" evidence="8">
    <location>
        <begin position="325"/>
        <end position="517"/>
    </location>
</feature>
<dbReference type="InterPro" id="IPR004088">
    <property type="entry name" value="KH_dom_type_1"/>
</dbReference>
<evidence type="ECO:0000256" key="1">
    <source>
        <dbReference type="ARBA" id="ARBA00004123"/>
    </source>
</evidence>
<dbReference type="InterPro" id="IPR036612">
    <property type="entry name" value="KH_dom_type_1_sf"/>
</dbReference>
<dbReference type="AlphaFoldDB" id="A0A7I8X2A3"/>
<dbReference type="SUPFAM" id="SSF54791">
    <property type="entry name" value="Eukaryotic type KH-domain (KH-domain type I)"/>
    <property type="match status" value="1"/>
</dbReference>
<keyword evidence="5" id="KW-0271">Exosome</keyword>
<dbReference type="CDD" id="cd05789">
    <property type="entry name" value="S1_Rrp4"/>
    <property type="match status" value="1"/>
</dbReference>
<evidence type="ECO:0000259" key="8">
    <source>
        <dbReference type="Pfam" id="PF01182"/>
    </source>
</evidence>
<keyword evidence="4" id="KW-0698">rRNA processing</keyword>
<dbReference type="Pfam" id="PF14382">
    <property type="entry name" value="ECR1_N"/>
    <property type="match status" value="1"/>
</dbReference>
<dbReference type="InterPro" id="IPR048565">
    <property type="entry name" value="S1_RRP4"/>
</dbReference>
<evidence type="ECO:0000313" key="12">
    <source>
        <dbReference type="EMBL" id="CAD5234843.1"/>
    </source>
</evidence>
<feature type="domain" description="RRP4 S1" evidence="11">
    <location>
        <begin position="83"/>
        <end position="155"/>
    </location>
</feature>
<dbReference type="InterPro" id="IPR005900">
    <property type="entry name" value="6-phosphogluconolactonase_DevB"/>
</dbReference>
<dbReference type="InterPro" id="IPR006148">
    <property type="entry name" value="Glc/Gal-6P_isomerase"/>
</dbReference>
<dbReference type="Gene3D" id="3.40.50.1360">
    <property type="match status" value="1"/>
</dbReference>